<dbReference type="OrthoDB" id="3186385at2"/>
<dbReference type="Proteomes" id="UP000000954">
    <property type="component" value="Chromosome"/>
</dbReference>
<dbReference type="AlphaFoldDB" id="C7MMD3"/>
<dbReference type="EMBL" id="CP001682">
    <property type="protein sequence ID" value="ACU94073.1"/>
    <property type="molecule type" value="Genomic_DNA"/>
</dbReference>
<name>C7MMD3_CRYCD</name>
<gene>
    <name evidence="2" type="ordered locus">Ccur_03470</name>
</gene>
<reference evidence="2 3" key="1">
    <citation type="journal article" date="2009" name="Stand. Genomic Sci.">
        <title>Complete genome sequence of Cryptobacterium curtum type strain (12-3).</title>
        <authorList>
            <person name="Mavrommatis K."/>
            <person name="Pukall R."/>
            <person name="Rohde C."/>
            <person name="Chen F."/>
            <person name="Sims D."/>
            <person name="Brettin T."/>
            <person name="Kuske C."/>
            <person name="Detter J.C."/>
            <person name="Han C."/>
            <person name="Lapidus A."/>
            <person name="Copeland A."/>
            <person name="Glavina Del Rio T."/>
            <person name="Nolan M."/>
            <person name="Lucas S."/>
            <person name="Tice H."/>
            <person name="Cheng J.F."/>
            <person name="Bruce D."/>
            <person name="Goodwin L."/>
            <person name="Pitluck S."/>
            <person name="Ovchinnikova G."/>
            <person name="Pati A."/>
            <person name="Ivanova N."/>
            <person name="Chen A."/>
            <person name="Palaniappan K."/>
            <person name="Chain P."/>
            <person name="D'haeseleer P."/>
            <person name="Goker M."/>
            <person name="Bristow J."/>
            <person name="Eisen J.A."/>
            <person name="Markowitz V."/>
            <person name="Hugenholtz P."/>
            <person name="Rohde M."/>
            <person name="Klenk H.P."/>
            <person name="Kyrpides N.C."/>
        </authorList>
    </citation>
    <scope>NUCLEOTIDE SEQUENCE [LARGE SCALE GENOMIC DNA]</scope>
    <source>
        <strain evidence="3">ATCC 700683 / DSM 15641 / 12-3</strain>
    </source>
</reference>
<dbReference type="KEGG" id="ccu:Ccur_03470"/>
<evidence type="ECO:0000259" key="1">
    <source>
        <dbReference type="Pfam" id="PF18921"/>
    </source>
</evidence>
<dbReference type="STRING" id="469378.Ccur_03470"/>
<feature type="domain" description="Cyanophycin synthase-like N-terminal" evidence="1">
    <location>
        <begin position="34"/>
        <end position="129"/>
    </location>
</feature>
<accession>C7MMD3</accession>
<dbReference type="Pfam" id="PF18921">
    <property type="entry name" value="Cyanophycin_syn"/>
    <property type="match status" value="1"/>
</dbReference>
<keyword evidence="3" id="KW-1185">Reference proteome</keyword>
<evidence type="ECO:0000313" key="2">
    <source>
        <dbReference type="EMBL" id="ACU94073.1"/>
    </source>
</evidence>
<protein>
    <recommendedName>
        <fullName evidence="1">Cyanophycin synthase-like N-terminal domain-containing protein</fullName>
    </recommendedName>
</protein>
<proteinExistence type="predicted"/>
<organism evidence="2 3">
    <name type="scientific">Cryptobacterium curtum (strain ATCC 700683 / DSM 15641 / CCUG 43107 / 12-3)</name>
    <dbReference type="NCBI Taxonomy" id="469378"/>
    <lineage>
        <taxon>Bacteria</taxon>
        <taxon>Bacillati</taxon>
        <taxon>Actinomycetota</taxon>
        <taxon>Coriobacteriia</taxon>
        <taxon>Eggerthellales</taxon>
        <taxon>Eggerthellaceae</taxon>
        <taxon>Cryptobacterium</taxon>
    </lineage>
</organism>
<evidence type="ECO:0000313" key="3">
    <source>
        <dbReference type="Proteomes" id="UP000000954"/>
    </source>
</evidence>
<dbReference type="eggNOG" id="ENOG50306BF">
    <property type="taxonomic scope" value="Bacteria"/>
</dbReference>
<sequence length="134" mass="14822">MSAGLAIDCITVKRDRIVCGVRCLDMQRCYTNPAMAARALAARPHLAEHACVNEQGETFGAVIARTPLPHLLEHVAIDILTEIDPRDYQIYTGVTEWIAGQAGRARVQLVLTDDLIVLSAVREALRFINEEVVR</sequence>
<dbReference type="HOGENOM" id="CLU_134445_0_0_11"/>
<dbReference type="RefSeq" id="WP_012802761.1">
    <property type="nucleotide sequence ID" value="NC_013170.1"/>
</dbReference>
<dbReference type="InterPro" id="IPR044019">
    <property type="entry name" value="Cyanophycin_syn_N"/>
</dbReference>